<dbReference type="RefSeq" id="WP_138649752.1">
    <property type="nucleotide sequence ID" value="NZ_VCKW01000314.1"/>
</dbReference>
<organism evidence="2 3">
    <name type="scientific">Actinomadura soli</name>
    <dbReference type="NCBI Taxonomy" id="2508997"/>
    <lineage>
        <taxon>Bacteria</taxon>
        <taxon>Bacillati</taxon>
        <taxon>Actinomycetota</taxon>
        <taxon>Actinomycetes</taxon>
        <taxon>Streptosporangiales</taxon>
        <taxon>Thermomonosporaceae</taxon>
        <taxon>Actinomadura</taxon>
    </lineage>
</organism>
<gene>
    <name evidence="2" type="ORF">ETD83_36400</name>
</gene>
<accession>A0A5C4J135</accession>
<evidence type="ECO:0000313" key="2">
    <source>
        <dbReference type="EMBL" id="TMQ90211.1"/>
    </source>
</evidence>
<evidence type="ECO:0000313" key="3">
    <source>
        <dbReference type="Proteomes" id="UP000309174"/>
    </source>
</evidence>
<keyword evidence="3" id="KW-1185">Reference proteome</keyword>
<dbReference type="OrthoDB" id="3542324at2"/>
<dbReference type="EMBL" id="VCKW01000314">
    <property type="protein sequence ID" value="TMQ90211.1"/>
    <property type="molecule type" value="Genomic_DNA"/>
</dbReference>
<protein>
    <submittedName>
        <fullName evidence="2">DUF397 domain-containing protein</fullName>
    </submittedName>
</protein>
<reference evidence="2 3" key="1">
    <citation type="submission" date="2019-05" db="EMBL/GenBank/DDBJ databases">
        <title>Draft genome sequence of Actinomadura sp. 14C53.</title>
        <authorList>
            <person name="Saricaoglu S."/>
            <person name="Isik K."/>
        </authorList>
    </citation>
    <scope>NUCLEOTIDE SEQUENCE [LARGE SCALE GENOMIC DNA]</scope>
    <source>
        <strain evidence="2 3">14C53</strain>
    </source>
</reference>
<name>A0A5C4J135_9ACTN</name>
<evidence type="ECO:0000259" key="1">
    <source>
        <dbReference type="Pfam" id="PF04149"/>
    </source>
</evidence>
<sequence>MSEPVHRWRRSSKCNDSGHCVEVASLSDGGVAIRDSVRPEGPKIMVSSADWAAFTAVLRAVRLNGEG</sequence>
<dbReference type="Pfam" id="PF04149">
    <property type="entry name" value="DUF397"/>
    <property type="match status" value="1"/>
</dbReference>
<dbReference type="InterPro" id="IPR007278">
    <property type="entry name" value="DUF397"/>
</dbReference>
<comment type="caution">
    <text evidence="2">The sequence shown here is derived from an EMBL/GenBank/DDBJ whole genome shotgun (WGS) entry which is preliminary data.</text>
</comment>
<proteinExistence type="predicted"/>
<dbReference type="Proteomes" id="UP000309174">
    <property type="component" value="Unassembled WGS sequence"/>
</dbReference>
<feature type="domain" description="DUF397" evidence="1">
    <location>
        <begin position="7"/>
        <end position="58"/>
    </location>
</feature>
<dbReference type="AlphaFoldDB" id="A0A5C4J135"/>